<evidence type="ECO:0000313" key="1">
    <source>
        <dbReference type="EMBL" id="TXN35954.1"/>
    </source>
</evidence>
<evidence type="ECO:0000313" key="2">
    <source>
        <dbReference type="Proteomes" id="UP000321456"/>
    </source>
</evidence>
<organism evidence="1 2">
    <name type="scientific">Flagellimonas hymeniacidonis</name>
    <dbReference type="NCBI Taxonomy" id="2603628"/>
    <lineage>
        <taxon>Bacteria</taxon>
        <taxon>Pseudomonadati</taxon>
        <taxon>Bacteroidota</taxon>
        <taxon>Flavobacteriia</taxon>
        <taxon>Flavobacteriales</taxon>
        <taxon>Flavobacteriaceae</taxon>
        <taxon>Flagellimonas</taxon>
    </lineage>
</organism>
<accession>A0A5C8V347</accession>
<dbReference type="Proteomes" id="UP000321456">
    <property type="component" value="Unassembled WGS sequence"/>
</dbReference>
<dbReference type="PANTHER" id="PTHR36932:SF1">
    <property type="entry name" value="CAPSULAR POLYSACCHARIDE BIOSYNTHESIS PROTEIN"/>
    <property type="match status" value="1"/>
</dbReference>
<keyword evidence="2" id="KW-1185">Reference proteome</keyword>
<name>A0A5C8V347_9FLAO</name>
<comment type="caution">
    <text evidence="1">The sequence shown here is derived from an EMBL/GenBank/DDBJ whole genome shotgun (WGS) entry which is preliminary data.</text>
</comment>
<dbReference type="InterPro" id="IPR042099">
    <property type="entry name" value="ANL_N_sf"/>
</dbReference>
<protein>
    <recommendedName>
        <fullName evidence="3">Phenylacetate-CoA ligase</fullName>
    </recommendedName>
</protein>
<dbReference type="InterPro" id="IPR053158">
    <property type="entry name" value="CapK_Type1_Caps_Biosynth"/>
</dbReference>
<dbReference type="Gene3D" id="3.40.50.12780">
    <property type="entry name" value="N-terminal domain of ligase-like"/>
    <property type="match status" value="1"/>
</dbReference>
<sequence length="435" mass="50524">MFLQDSRRRLFLAIDFLKGNQISKNIEEIDAVVGGDVDDPNTFERVNQNLKAVMKHATSTVPFYRQFDGYELGNFPIINKNTILNDYDNFLSQYFNPKKLYKASSSGSTGVPFTIFQDRGKKNRNTSDVVHFSESVGGQIGIKYYYFKLWDHTNKKSNLEKFLQNIHQHNVMDSGENEIIDLAYSINRDQEKKVILGYPSFLERICDVLEKEKIYLEYPNLESVITFGEGLNTLLKQRLTKVFKTEVYARYSNNENGILAQQTSNSPEMYKLNWGSYFFEFLALDSDRPSLPGELGRIVVTDLFNYAMPMIRYDTGDTGIVHETTGVRRIPSHLSEIFGRRADIIFDLHGNAVSPFIFYMVLEFGEIRQYQFIQNTKNKYMFRLVAKADKVKENEIVRYFKNVLGEKAQISFDYFDQIPILASGKWRKVINAWRS</sequence>
<gene>
    <name evidence="1" type="ORF">FVB32_15445</name>
</gene>
<evidence type="ECO:0008006" key="3">
    <source>
        <dbReference type="Google" id="ProtNLM"/>
    </source>
</evidence>
<reference evidence="1 2" key="1">
    <citation type="submission" date="2019-08" db="EMBL/GenBank/DDBJ databases">
        <title>Professor.</title>
        <authorList>
            <person name="Park J.S."/>
        </authorList>
    </citation>
    <scope>NUCLEOTIDE SEQUENCE [LARGE SCALE GENOMIC DNA]</scope>
    <source>
        <strain evidence="1 2">176CP5-101</strain>
    </source>
</reference>
<dbReference type="SUPFAM" id="SSF56801">
    <property type="entry name" value="Acetyl-CoA synthetase-like"/>
    <property type="match status" value="1"/>
</dbReference>
<dbReference type="EMBL" id="VRUR01000002">
    <property type="protein sequence ID" value="TXN35954.1"/>
    <property type="molecule type" value="Genomic_DNA"/>
</dbReference>
<dbReference type="RefSeq" id="WP_147744725.1">
    <property type="nucleotide sequence ID" value="NZ_VRUR01000002.1"/>
</dbReference>
<dbReference type="PANTHER" id="PTHR36932">
    <property type="entry name" value="CAPSULAR POLYSACCHARIDE BIOSYNTHESIS PROTEIN"/>
    <property type="match status" value="1"/>
</dbReference>
<dbReference type="AlphaFoldDB" id="A0A5C8V347"/>
<proteinExistence type="predicted"/>